<dbReference type="Gene3D" id="3.30.420.10">
    <property type="entry name" value="Ribonuclease H-like superfamily/Ribonuclease H"/>
    <property type="match status" value="1"/>
</dbReference>
<dbReference type="InterPro" id="IPR012337">
    <property type="entry name" value="RNaseH-like_sf"/>
</dbReference>
<dbReference type="Proteomes" id="UP001266099">
    <property type="component" value="Unassembled WGS sequence"/>
</dbReference>
<dbReference type="InterPro" id="IPR051086">
    <property type="entry name" value="RNase_D-like"/>
</dbReference>
<dbReference type="GO" id="GO:0033890">
    <property type="term" value="F:ribonuclease D activity"/>
    <property type="evidence" value="ECO:0007669"/>
    <property type="project" value="UniProtKB-EC"/>
</dbReference>
<comment type="caution">
    <text evidence="2">The sequence shown here is derived from an EMBL/GenBank/DDBJ whole genome shotgun (WGS) entry which is preliminary data.</text>
</comment>
<dbReference type="EMBL" id="JAVDUJ010000001">
    <property type="protein sequence ID" value="MDR6938835.1"/>
    <property type="molecule type" value="Genomic_DNA"/>
</dbReference>
<dbReference type="InterPro" id="IPR010997">
    <property type="entry name" value="HRDC-like_sf"/>
</dbReference>
<protein>
    <submittedName>
        <fullName evidence="2">Ribonuclease D</fullName>
        <ecNumber evidence="2">3.1.13.5</ecNumber>
    </submittedName>
</protein>
<accession>A0ABU1T1V0</accession>
<dbReference type="InterPro" id="IPR041605">
    <property type="entry name" value="Exo_C"/>
</dbReference>
<dbReference type="InterPro" id="IPR002562">
    <property type="entry name" value="3'-5'_exonuclease_dom"/>
</dbReference>
<dbReference type="CDD" id="cd06142">
    <property type="entry name" value="RNaseD_exo"/>
    <property type="match status" value="1"/>
</dbReference>
<dbReference type="RefSeq" id="WP_309954963.1">
    <property type="nucleotide sequence ID" value="NZ_CP136414.1"/>
</dbReference>
<evidence type="ECO:0000313" key="2">
    <source>
        <dbReference type="EMBL" id="MDR6938835.1"/>
    </source>
</evidence>
<reference evidence="2 3" key="1">
    <citation type="submission" date="2023-07" db="EMBL/GenBank/DDBJ databases">
        <title>Sequencing the genomes of 1000 actinobacteria strains.</title>
        <authorList>
            <person name="Klenk H.-P."/>
        </authorList>
    </citation>
    <scope>NUCLEOTIDE SEQUENCE [LARGE SCALE GENOMIC DNA]</scope>
    <source>
        <strain evidence="2 3">DSM 15539</strain>
    </source>
</reference>
<gene>
    <name evidence="2" type="ORF">J2S36_000378</name>
</gene>
<dbReference type="Pfam" id="PF00570">
    <property type="entry name" value="HRDC"/>
    <property type="match status" value="1"/>
</dbReference>
<proteinExistence type="predicted"/>
<dbReference type="Pfam" id="PF18305">
    <property type="entry name" value="DNA_pol_A_exoN"/>
    <property type="match status" value="1"/>
</dbReference>
<feature type="domain" description="HRDC" evidence="1">
    <location>
        <begin position="223"/>
        <end position="303"/>
    </location>
</feature>
<dbReference type="SUPFAM" id="SSF47819">
    <property type="entry name" value="HRDC-like"/>
    <property type="match status" value="1"/>
</dbReference>
<evidence type="ECO:0000313" key="3">
    <source>
        <dbReference type="Proteomes" id="UP001266099"/>
    </source>
</evidence>
<dbReference type="Gene3D" id="1.10.150.80">
    <property type="entry name" value="HRDC domain"/>
    <property type="match status" value="2"/>
</dbReference>
<dbReference type="PROSITE" id="PS50967">
    <property type="entry name" value="HRDC"/>
    <property type="match status" value="1"/>
</dbReference>
<dbReference type="SUPFAM" id="SSF53098">
    <property type="entry name" value="Ribonuclease H-like"/>
    <property type="match status" value="1"/>
</dbReference>
<dbReference type="InterPro" id="IPR036397">
    <property type="entry name" value="RNaseH_sf"/>
</dbReference>
<organism evidence="2 3">
    <name type="scientific">Arcanobacterium hippocoleae</name>
    <dbReference type="NCBI Taxonomy" id="149017"/>
    <lineage>
        <taxon>Bacteria</taxon>
        <taxon>Bacillati</taxon>
        <taxon>Actinomycetota</taxon>
        <taxon>Actinomycetes</taxon>
        <taxon>Actinomycetales</taxon>
        <taxon>Actinomycetaceae</taxon>
        <taxon>Arcanobacterium</taxon>
    </lineage>
</organism>
<sequence>MILSNNSEPILLTVPEGGIPQVTHHDLAKELAELAKSTGPFAVDTERASGIRYSDRAYLVQIKRFDSKIILLDPVGIEDQLFPLAKLMDEEWILHDAAQDLPSLAELGLFPKRIFDTQMAALLLGFEKVSLKAVIAHLLGYELAKEHSNSDWSMRPIPAQMRAYAALDVALLHDLRNELSQMLHDAKRDTWFLQECEAIRTSKPPAPKQQPWRKIANRIEIKDRRALAMLKNLWQMRDELACARDIAPSKLIRSEILGEIARRKPRSLGEITHSTLLRRGSLREFAPNIWQAIAAAWKIKTEDLPERNYVSQHQPFPHLSTWATKNPPAAARYSALRTNIFQLAADLGIRQDILLKPKVQKSIAWSGWASATDLSEKLSDLGARPWQIEQCAQAILAAAK</sequence>
<dbReference type="PANTHER" id="PTHR47649:SF1">
    <property type="entry name" value="RIBONUCLEASE D"/>
    <property type="match status" value="1"/>
</dbReference>
<name>A0ABU1T1V0_9ACTO</name>
<evidence type="ECO:0000259" key="1">
    <source>
        <dbReference type="PROSITE" id="PS50967"/>
    </source>
</evidence>
<dbReference type="InterPro" id="IPR002121">
    <property type="entry name" value="HRDC_dom"/>
</dbReference>
<keyword evidence="2" id="KW-0378">Hydrolase</keyword>
<dbReference type="SMART" id="SM00474">
    <property type="entry name" value="35EXOc"/>
    <property type="match status" value="1"/>
</dbReference>
<keyword evidence="3" id="KW-1185">Reference proteome</keyword>
<dbReference type="EC" id="3.1.13.5" evidence="2"/>
<dbReference type="InterPro" id="IPR044876">
    <property type="entry name" value="HRDC_dom_sf"/>
</dbReference>
<dbReference type="SMART" id="SM00341">
    <property type="entry name" value="HRDC"/>
    <property type="match status" value="1"/>
</dbReference>
<dbReference type="Pfam" id="PF01612">
    <property type="entry name" value="DNA_pol_A_exo1"/>
    <property type="match status" value="1"/>
</dbReference>
<dbReference type="PANTHER" id="PTHR47649">
    <property type="entry name" value="RIBONUCLEASE D"/>
    <property type="match status" value="1"/>
</dbReference>